<evidence type="ECO:0000256" key="5">
    <source>
        <dbReference type="ARBA" id="ARBA00022989"/>
    </source>
</evidence>
<dbReference type="SUPFAM" id="SSF48264">
    <property type="entry name" value="Cytochrome P450"/>
    <property type="match status" value="2"/>
</dbReference>
<evidence type="ECO:0000256" key="3">
    <source>
        <dbReference type="ARBA" id="ARBA00022692"/>
    </source>
</evidence>
<dbReference type="InterPro" id="IPR036396">
    <property type="entry name" value="Cyt_P450_sf"/>
</dbReference>
<dbReference type="Proteomes" id="UP001157006">
    <property type="component" value="Chromosome 6"/>
</dbReference>
<keyword evidence="7" id="KW-0349">Heme</keyword>
<dbReference type="GO" id="GO:0016020">
    <property type="term" value="C:membrane"/>
    <property type="evidence" value="ECO:0007669"/>
    <property type="project" value="UniProtKB-SubCell"/>
</dbReference>
<dbReference type="GO" id="GO:0016705">
    <property type="term" value="F:oxidoreductase activity, acting on paired donors, with incorporation or reduction of molecular oxygen"/>
    <property type="evidence" value="ECO:0007669"/>
    <property type="project" value="InterPro"/>
</dbReference>
<dbReference type="GO" id="GO:0005506">
    <property type="term" value="F:iron ion binding"/>
    <property type="evidence" value="ECO:0007669"/>
    <property type="project" value="InterPro"/>
</dbReference>
<evidence type="ECO:0000256" key="2">
    <source>
        <dbReference type="ARBA" id="ARBA00010617"/>
    </source>
</evidence>
<dbReference type="PANTHER" id="PTHR24286">
    <property type="entry name" value="CYTOCHROME P450 26"/>
    <property type="match status" value="1"/>
</dbReference>
<keyword evidence="6 7" id="KW-0408">Iron</keyword>
<keyword evidence="9" id="KW-1185">Reference proteome</keyword>
<evidence type="ECO:0000256" key="7">
    <source>
        <dbReference type="RuleBase" id="RU000461"/>
    </source>
</evidence>
<dbReference type="GO" id="GO:0020037">
    <property type="term" value="F:heme binding"/>
    <property type="evidence" value="ECO:0007669"/>
    <property type="project" value="InterPro"/>
</dbReference>
<dbReference type="InterPro" id="IPR001128">
    <property type="entry name" value="Cyt_P450"/>
</dbReference>
<dbReference type="EMBL" id="OX451741">
    <property type="protein sequence ID" value="CAI8618413.1"/>
    <property type="molecule type" value="Genomic_DNA"/>
</dbReference>
<proteinExistence type="inferred from homology"/>
<dbReference type="Gene3D" id="1.10.630.10">
    <property type="entry name" value="Cytochrome P450"/>
    <property type="match status" value="1"/>
</dbReference>
<keyword evidence="7" id="KW-0560">Oxidoreductase</keyword>
<organism evidence="8 9">
    <name type="scientific">Vicia faba</name>
    <name type="common">Broad bean</name>
    <name type="synonym">Faba vulgaris</name>
    <dbReference type="NCBI Taxonomy" id="3906"/>
    <lineage>
        <taxon>Eukaryota</taxon>
        <taxon>Viridiplantae</taxon>
        <taxon>Streptophyta</taxon>
        <taxon>Embryophyta</taxon>
        <taxon>Tracheophyta</taxon>
        <taxon>Spermatophyta</taxon>
        <taxon>Magnoliopsida</taxon>
        <taxon>eudicotyledons</taxon>
        <taxon>Gunneridae</taxon>
        <taxon>Pentapetalae</taxon>
        <taxon>rosids</taxon>
        <taxon>fabids</taxon>
        <taxon>Fabales</taxon>
        <taxon>Fabaceae</taxon>
        <taxon>Papilionoideae</taxon>
        <taxon>50 kb inversion clade</taxon>
        <taxon>NPAAA clade</taxon>
        <taxon>Hologalegina</taxon>
        <taxon>IRL clade</taxon>
        <taxon>Fabeae</taxon>
        <taxon>Vicia</taxon>
    </lineage>
</organism>
<evidence type="ECO:0000256" key="6">
    <source>
        <dbReference type="ARBA" id="ARBA00023004"/>
    </source>
</evidence>
<keyword evidence="5" id="KW-0472">Membrane</keyword>
<dbReference type="PANTHER" id="PTHR24286:SF376">
    <property type="entry name" value="ABSCISIC ACID 8'-HYDROXYLASE 4"/>
    <property type="match status" value="1"/>
</dbReference>
<sequence length="332" mass="37799">MGTLNKRKRETRREIKTHATKAQFLLETNKPNRTPPTLPPVYPTATDCSTAGPAINPRQHFQSQHPVDLDSDLVSSCFDFVSSSLIWSLATGLHCSLFCYRETFLPSTLLTWTNFRPHSLSGDLSIMGAYIFKAPSIPQPWRKSVWSRDIPLAKSLVVWKLMLDKIPTDDKFKHRANLGNFLIVFVDIIHWPSSSMVEFQKVISAMEIAMSKGDYHTRIRKLVQTSLSPESIKKLIPDIETQVISSLESWVSVRQLINAFCEMKKPNTFMPFGNGVHSCPGSELAKLNMLILIHHLVTKFRWEVVGDKSGVQYSPFPIPLQGLPTRFWRIHQ</sequence>
<dbReference type="AlphaFoldDB" id="A0AAV1B830"/>
<evidence type="ECO:0000313" key="8">
    <source>
        <dbReference type="EMBL" id="CAI8618413.1"/>
    </source>
</evidence>
<comment type="similarity">
    <text evidence="2 7">Belongs to the cytochrome P450 family.</text>
</comment>
<reference evidence="8 9" key="1">
    <citation type="submission" date="2023-01" db="EMBL/GenBank/DDBJ databases">
        <authorList>
            <person name="Kreplak J."/>
        </authorList>
    </citation>
    <scope>NUCLEOTIDE SEQUENCE [LARGE SCALE GENOMIC DNA]</scope>
</reference>
<keyword evidence="4 7" id="KW-0479">Metal-binding</keyword>
<dbReference type="GO" id="GO:0004497">
    <property type="term" value="F:monooxygenase activity"/>
    <property type="evidence" value="ECO:0007669"/>
    <property type="project" value="UniProtKB-KW"/>
</dbReference>
<comment type="subcellular location">
    <subcellularLocation>
        <location evidence="1">Membrane</location>
        <topology evidence="1">Single-pass membrane protein</topology>
    </subcellularLocation>
</comment>
<dbReference type="InterPro" id="IPR017972">
    <property type="entry name" value="Cyt_P450_CS"/>
</dbReference>
<accession>A0AAV1B830</accession>
<evidence type="ECO:0000313" key="9">
    <source>
        <dbReference type="Proteomes" id="UP001157006"/>
    </source>
</evidence>
<name>A0AAV1B830_VICFA</name>
<dbReference type="Pfam" id="PF00067">
    <property type="entry name" value="p450"/>
    <property type="match status" value="1"/>
</dbReference>
<keyword evidence="7" id="KW-0503">Monooxygenase</keyword>
<dbReference type="GO" id="GO:0016125">
    <property type="term" value="P:sterol metabolic process"/>
    <property type="evidence" value="ECO:0007669"/>
    <property type="project" value="TreeGrafter"/>
</dbReference>
<protein>
    <submittedName>
        <fullName evidence="8">Uncharacterized protein</fullName>
    </submittedName>
</protein>
<evidence type="ECO:0000256" key="1">
    <source>
        <dbReference type="ARBA" id="ARBA00004167"/>
    </source>
</evidence>
<dbReference type="PROSITE" id="PS00086">
    <property type="entry name" value="CYTOCHROME_P450"/>
    <property type="match status" value="1"/>
</dbReference>
<evidence type="ECO:0000256" key="4">
    <source>
        <dbReference type="ARBA" id="ARBA00022723"/>
    </source>
</evidence>
<keyword evidence="5" id="KW-1133">Transmembrane helix</keyword>
<gene>
    <name evidence="8" type="ORF">VFH_VI121800</name>
</gene>
<keyword evidence="3" id="KW-0812">Transmembrane</keyword>